<accession>A0A8T0IMR5</accession>
<protein>
    <recommendedName>
        <fullName evidence="3">F-box domain-containing protein</fullName>
    </recommendedName>
</protein>
<organism evidence="4 5">
    <name type="scientific">Ceratodon purpureus</name>
    <name type="common">Fire moss</name>
    <name type="synonym">Dicranum purpureum</name>
    <dbReference type="NCBI Taxonomy" id="3225"/>
    <lineage>
        <taxon>Eukaryota</taxon>
        <taxon>Viridiplantae</taxon>
        <taxon>Streptophyta</taxon>
        <taxon>Embryophyta</taxon>
        <taxon>Bryophyta</taxon>
        <taxon>Bryophytina</taxon>
        <taxon>Bryopsida</taxon>
        <taxon>Dicranidae</taxon>
        <taxon>Pseudoditrichales</taxon>
        <taxon>Ditrichaceae</taxon>
        <taxon>Ceratodon</taxon>
    </lineage>
</organism>
<keyword evidence="5" id="KW-1185">Reference proteome</keyword>
<reference evidence="4" key="1">
    <citation type="submission" date="2020-06" db="EMBL/GenBank/DDBJ databases">
        <title>WGS assembly of Ceratodon purpureus strain R40.</title>
        <authorList>
            <person name="Carey S.B."/>
            <person name="Jenkins J."/>
            <person name="Shu S."/>
            <person name="Lovell J.T."/>
            <person name="Sreedasyam A."/>
            <person name="Maumus F."/>
            <person name="Tiley G.P."/>
            <person name="Fernandez-Pozo N."/>
            <person name="Barry K."/>
            <person name="Chen C."/>
            <person name="Wang M."/>
            <person name="Lipzen A."/>
            <person name="Daum C."/>
            <person name="Saski C.A."/>
            <person name="Payton A.C."/>
            <person name="Mcbreen J.C."/>
            <person name="Conrad R.E."/>
            <person name="Kollar L.M."/>
            <person name="Olsson S."/>
            <person name="Huttunen S."/>
            <person name="Landis J.B."/>
            <person name="Wickett N.J."/>
            <person name="Johnson M.G."/>
            <person name="Rensing S.A."/>
            <person name="Grimwood J."/>
            <person name="Schmutz J."/>
            <person name="Mcdaniel S.F."/>
        </authorList>
    </citation>
    <scope>NUCLEOTIDE SEQUENCE</scope>
    <source>
        <strain evidence="4">R40</strain>
    </source>
</reference>
<dbReference type="Proteomes" id="UP000822688">
    <property type="component" value="Chromosome 3"/>
</dbReference>
<sequence>MGLRKLPKSTRKKPRTAKPKSRGVSQCGEASTSTDSSKYVSMDSELWCMLPEDVMNRVLAWLPIPSLFQMRSVCKRWRSAVVSPPFLNMHAEILSKHSPFLLFPSVGDSLLYAAFDPSVGEWQPMPPMSFLPPEVKFVEGVAGGLVFFSVEAHFHPVKLYVCNPLTKSWRQLPQMSHRRTPIFRHMVVDEAAQTYKIVVAGNADVYSNRNGYHRYLNTEVYDSVTGTWTETGSIPSRFDPSWSSAECNGILYCMVNEAEAVNHSLGVITYNMENGQWSDYFNQLPDGFSLAQVVECGGQVLMVAERYFNGNVKNIHILRLEVDTNEWTEIAKLPRKILLEFRRLCEEDSYNCTAQKTKIYLTSSKSMDVLVYDVLEQSWEWMPKCPFSDEGDTRAVGFSYSPSLSATV</sequence>
<evidence type="ECO:0000259" key="3">
    <source>
        <dbReference type="PROSITE" id="PS50181"/>
    </source>
</evidence>
<evidence type="ECO:0000313" key="5">
    <source>
        <dbReference type="Proteomes" id="UP000822688"/>
    </source>
</evidence>
<dbReference type="FunFam" id="1.20.1280.50:FF:000008">
    <property type="entry name" value="F-box only protein 6"/>
    <property type="match status" value="1"/>
</dbReference>
<dbReference type="PROSITE" id="PS50181">
    <property type="entry name" value="FBOX"/>
    <property type="match status" value="1"/>
</dbReference>
<dbReference type="InterPro" id="IPR056592">
    <property type="entry name" value="Beta-prop_At3g26010-like"/>
</dbReference>
<dbReference type="InterPro" id="IPR036047">
    <property type="entry name" value="F-box-like_dom_sf"/>
</dbReference>
<name>A0A8T0IMR5_CERPU</name>
<keyword evidence="1" id="KW-0677">Repeat</keyword>
<dbReference type="InterPro" id="IPR050796">
    <property type="entry name" value="SCF_F-box_component"/>
</dbReference>
<dbReference type="Pfam" id="PF00646">
    <property type="entry name" value="F-box"/>
    <property type="match status" value="1"/>
</dbReference>
<dbReference type="Pfam" id="PF24750">
    <property type="entry name" value="b-prop_At3g26010-like"/>
    <property type="match status" value="1"/>
</dbReference>
<feature type="domain" description="F-box" evidence="3">
    <location>
        <begin position="44"/>
        <end position="89"/>
    </location>
</feature>
<dbReference type="CDD" id="cd22157">
    <property type="entry name" value="F-box_AtFBW1-like"/>
    <property type="match status" value="1"/>
</dbReference>
<dbReference type="InterPro" id="IPR001810">
    <property type="entry name" value="F-box_dom"/>
</dbReference>
<dbReference type="PANTHER" id="PTHR31672">
    <property type="entry name" value="BNACNNG10540D PROTEIN"/>
    <property type="match status" value="1"/>
</dbReference>
<dbReference type="SUPFAM" id="SSF81383">
    <property type="entry name" value="F-box domain"/>
    <property type="match status" value="1"/>
</dbReference>
<dbReference type="PANTHER" id="PTHR31672:SF2">
    <property type="entry name" value="F-BOX DOMAIN-CONTAINING PROTEIN"/>
    <property type="match status" value="1"/>
</dbReference>
<dbReference type="SUPFAM" id="SSF117281">
    <property type="entry name" value="Kelch motif"/>
    <property type="match status" value="1"/>
</dbReference>
<dbReference type="InterPro" id="IPR015915">
    <property type="entry name" value="Kelch-typ_b-propeller"/>
</dbReference>
<evidence type="ECO:0000256" key="2">
    <source>
        <dbReference type="SAM" id="MobiDB-lite"/>
    </source>
</evidence>
<dbReference type="Gene3D" id="1.20.1280.50">
    <property type="match status" value="1"/>
</dbReference>
<proteinExistence type="predicted"/>
<comment type="caution">
    <text evidence="4">The sequence shown here is derived from an EMBL/GenBank/DDBJ whole genome shotgun (WGS) entry which is preliminary data.</text>
</comment>
<evidence type="ECO:0000256" key="1">
    <source>
        <dbReference type="ARBA" id="ARBA00022737"/>
    </source>
</evidence>
<evidence type="ECO:0000313" key="4">
    <source>
        <dbReference type="EMBL" id="KAG0585054.1"/>
    </source>
</evidence>
<feature type="compositionally biased region" description="Basic residues" evidence="2">
    <location>
        <begin position="1"/>
        <end position="21"/>
    </location>
</feature>
<dbReference type="AlphaFoldDB" id="A0A8T0IMR5"/>
<dbReference type="Gene3D" id="2.120.10.80">
    <property type="entry name" value="Kelch-type beta propeller"/>
    <property type="match status" value="1"/>
</dbReference>
<dbReference type="EMBL" id="CM026423">
    <property type="protein sequence ID" value="KAG0585054.1"/>
    <property type="molecule type" value="Genomic_DNA"/>
</dbReference>
<gene>
    <name evidence="4" type="ORF">KC19_3G254100</name>
</gene>
<dbReference type="SMART" id="SM00256">
    <property type="entry name" value="FBOX"/>
    <property type="match status" value="1"/>
</dbReference>
<feature type="region of interest" description="Disordered" evidence="2">
    <location>
        <begin position="1"/>
        <end position="36"/>
    </location>
</feature>